<keyword evidence="4" id="KW-0347">Helicase</keyword>
<dbReference type="InterPro" id="IPR027417">
    <property type="entry name" value="P-loop_NTPase"/>
</dbReference>
<evidence type="ECO:0000259" key="3">
    <source>
        <dbReference type="PROSITE" id="PS51194"/>
    </source>
</evidence>
<protein>
    <submittedName>
        <fullName evidence="4">DEAD/DEAH box helicase</fullName>
        <ecNumber evidence="4">3.6.4.-</ecNumber>
    </submittedName>
</protein>
<keyword evidence="4" id="KW-0067">ATP-binding</keyword>
<evidence type="ECO:0000313" key="4">
    <source>
        <dbReference type="EMBL" id="MFF0496079.1"/>
    </source>
</evidence>
<dbReference type="Pfam" id="PF00271">
    <property type="entry name" value="Helicase_C"/>
    <property type="match status" value="1"/>
</dbReference>
<comment type="caution">
    <text evidence="4">The sequence shown here is derived from an EMBL/GenBank/DDBJ whole genome shotgun (WGS) entry which is preliminary data.</text>
</comment>
<dbReference type="InterPro" id="IPR014001">
    <property type="entry name" value="Helicase_ATP-bd"/>
</dbReference>
<dbReference type="SMART" id="SM00487">
    <property type="entry name" value="DEXDc"/>
    <property type="match status" value="1"/>
</dbReference>
<keyword evidence="5" id="KW-1185">Reference proteome</keyword>
<dbReference type="RefSeq" id="WP_387390746.1">
    <property type="nucleotide sequence ID" value="NZ_JBIAMT010000001.1"/>
</dbReference>
<dbReference type="NCBIfam" id="NF047352">
    <property type="entry name" value="P_loop_sacsin"/>
    <property type="match status" value="1"/>
</dbReference>
<dbReference type="GO" id="GO:0004386">
    <property type="term" value="F:helicase activity"/>
    <property type="evidence" value="ECO:0007669"/>
    <property type="project" value="UniProtKB-KW"/>
</dbReference>
<dbReference type="GO" id="GO:0016787">
    <property type="term" value="F:hydrolase activity"/>
    <property type="evidence" value="ECO:0007669"/>
    <property type="project" value="UniProtKB-KW"/>
</dbReference>
<keyword evidence="4" id="KW-0547">Nucleotide-binding</keyword>
<dbReference type="PROSITE" id="PS51192">
    <property type="entry name" value="HELICASE_ATP_BIND_1"/>
    <property type="match status" value="1"/>
</dbReference>
<dbReference type="SUPFAM" id="SSF52540">
    <property type="entry name" value="P-loop containing nucleoside triphosphate hydrolases"/>
    <property type="match status" value="1"/>
</dbReference>
<feature type="domain" description="Helicase C-terminal" evidence="3">
    <location>
        <begin position="1403"/>
        <end position="1554"/>
    </location>
</feature>
<dbReference type="PANTHER" id="PTHR47396:SF1">
    <property type="entry name" value="ATP-DEPENDENT HELICASE IRC3-RELATED"/>
    <property type="match status" value="1"/>
</dbReference>
<gene>
    <name evidence="4" type="ORF">ACFYU5_06720</name>
</gene>
<dbReference type="Pfam" id="PF04851">
    <property type="entry name" value="ResIII"/>
    <property type="match status" value="1"/>
</dbReference>
<dbReference type="EC" id="3.6.4.-" evidence="4"/>
<dbReference type="SUPFAM" id="SSF55874">
    <property type="entry name" value="ATPase domain of HSP90 chaperone/DNA topoisomerase II/histidine kinase"/>
    <property type="match status" value="1"/>
</dbReference>
<dbReference type="EMBL" id="JBIAMT010000001">
    <property type="protein sequence ID" value="MFF0496079.1"/>
    <property type="molecule type" value="Genomic_DNA"/>
</dbReference>
<dbReference type="InterPro" id="IPR001650">
    <property type="entry name" value="Helicase_C-like"/>
</dbReference>
<name>A0ABW6NY25_9NOCA</name>
<proteinExistence type="predicted"/>
<dbReference type="SMART" id="SM00490">
    <property type="entry name" value="HELICc"/>
    <property type="match status" value="1"/>
</dbReference>
<feature type="domain" description="Helicase ATP-binding" evidence="2">
    <location>
        <begin position="1151"/>
        <end position="1332"/>
    </location>
</feature>
<dbReference type="Proteomes" id="UP001601442">
    <property type="component" value="Unassembled WGS sequence"/>
</dbReference>
<evidence type="ECO:0000259" key="2">
    <source>
        <dbReference type="PROSITE" id="PS51192"/>
    </source>
</evidence>
<organism evidence="4 5">
    <name type="scientific">Nocardia aobensis</name>
    <dbReference type="NCBI Taxonomy" id="257277"/>
    <lineage>
        <taxon>Bacteria</taxon>
        <taxon>Bacillati</taxon>
        <taxon>Actinomycetota</taxon>
        <taxon>Actinomycetes</taxon>
        <taxon>Mycobacteriales</taxon>
        <taxon>Nocardiaceae</taxon>
        <taxon>Nocardia</taxon>
    </lineage>
</organism>
<evidence type="ECO:0000256" key="1">
    <source>
        <dbReference type="SAM" id="MobiDB-lite"/>
    </source>
</evidence>
<dbReference type="Gene3D" id="3.40.50.300">
    <property type="entry name" value="P-loop containing nucleotide triphosphate hydrolases"/>
    <property type="match status" value="2"/>
</dbReference>
<dbReference type="InterPro" id="IPR036890">
    <property type="entry name" value="HATPase_C_sf"/>
</dbReference>
<reference evidence="4 5" key="1">
    <citation type="submission" date="2024-10" db="EMBL/GenBank/DDBJ databases">
        <title>The Natural Products Discovery Center: Release of the First 8490 Sequenced Strains for Exploring Actinobacteria Biosynthetic Diversity.</title>
        <authorList>
            <person name="Kalkreuter E."/>
            <person name="Kautsar S.A."/>
            <person name="Yang D."/>
            <person name="Bader C.D."/>
            <person name="Teijaro C.N."/>
            <person name="Fluegel L."/>
            <person name="Davis C.M."/>
            <person name="Simpson J.R."/>
            <person name="Lauterbach L."/>
            <person name="Steele A.D."/>
            <person name="Gui C."/>
            <person name="Meng S."/>
            <person name="Li G."/>
            <person name="Viehrig K."/>
            <person name="Ye F."/>
            <person name="Su P."/>
            <person name="Kiefer A.F."/>
            <person name="Nichols A."/>
            <person name="Cepeda A.J."/>
            <person name="Yan W."/>
            <person name="Fan B."/>
            <person name="Jiang Y."/>
            <person name="Adhikari A."/>
            <person name="Zheng C.-J."/>
            <person name="Schuster L."/>
            <person name="Cowan T.M."/>
            <person name="Smanski M.J."/>
            <person name="Chevrette M.G."/>
            <person name="De Carvalho L.P.S."/>
            <person name="Shen B."/>
        </authorList>
    </citation>
    <scope>NUCLEOTIDE SEQUENCE [LARGE SCALE GENOMIC DNA]</scope>
    <source>
        <strain evidence="4 5">NPDC004119</strain>
    </source>
</reference>
<dbReference type="InterPro" id="IPR050742">
    <property type="entry name" value="Helicase_Restrict-Modif_Enz"/>
</dbReference>
<accession>A0ABW6NY25</accession>
<evidence type="ECO:0000313" key="5">
    <source>
        <dbReference type="Proteomes" id="UP001601442"/>
    </source>
</evidence>
<dbReference type="PANTHER" id="PTHR47396">
    <property type="entry name" value="TYPE I RESTRICTION ENZYME ECOKI R PROTEIN"/>
    <property type="match status" value="1"/>
</dbReference>
<feature type="region of interest" description="Disordered" evidence="1">
    <location>
        <begin position="1114"/>
        <end position="1133"/>
    </location>
</feature>
<sequence length="1554" mass="171370">MVDDFHARCIAVYKQDSNRVEEDAGKERGIAEGGYGRKQIQELIQNAADALQGSPGRIQVVLTRDALYVANEGRPFEDTGVRALLYTHLSNKTGAEIGRFGLGFKSISGISDGPQIFSRSVSFEFSRAQTATELSDELGRNFTPGEVPSLRLAWAIVDSTRELHSDAVLADMSSWATTIVKIPLKSGTSGQLAEEIAEFDESFNLFAPHVRQLDLRNDITGEERHFKARKTGNRVTLTTEEGDREWLVISCDHVPSEAALDSAGHAARRHSVQVSWAVPVTGRVGIGQLSAFFPVKSDITLSGRVNAPWKLSDDRINVIECLFNYEILATVLPKLVVDSRRELVAGGSFGRYIDVLPARGKENRSWADSVLNEPVYNALRDARCLPDLDGVMRSPNSLKRVPDSVTGLTDKWIQVVGNRASWVHPDCTTSSERRSKVDRLMQENLAKTGRVLNWLEDVVAEPTPQASAVAIELAASLVAMGSNTELDAREAKIVLLENGTLQQPAPGRCFIRTSAEQGGAVFVHQDVVTHIGALDALKHLGITPFEDGGEMLQLLAHLRKTTDVDWDRIWIAMRGTGERRVGEAFEQVLDGHAAQLVHVKDGRGKWVLPADLMTAGDSLKPLKEDGEFLVDSGYHAADGEILALLGVRGRPFRSPAHAHEHWVAKYRAAVKSAVGEHMKLGVQARENLRIESIDSLLGPLENLPRLSPTNCTALTVAVLSEMHSPRVRVTHSSVATGAAQYVAPELWWLKQHGRLPTTLGPMPIDRVFASDVDSDELEGLLPCLNQLVVSGDMESALELRRDIASLSPAEFEELVKVHAGRGDVERVGRTYAWWCHTHQDSGPEELWVLRNGTWCTATHSTVAIIMSRESAAELDSFGIPCVTVDSADDVFNLTELWGCVAGNELPVDYSYETSAEPVCLTDVFDVFDELELDEDPEDLTLQKCLSISKVAAVPGQPEVRVGCPCARNGNVLLVTGNRERDVLKQVLSTLMLDSTDKHVDALLDRMERKRNTKLIRSIRKAPDDASRLLAFAGDDRLKTLIPKDAFDYLAHSRSGEPTGVELARLCITMLGVRALERICKVDPHGLPRTPPKSWHGSYDTRKWVQDLGFGEEWAGQKTRKRNKPTEYVDGPTQLKPLHDYQETVSKRLSAMLAGVGPSRGIISLPTGAGKTRVAVQTIIESIESGSLDGADGHFSGPVLWLADGEELCEQAIDAWSYLWRAKGRQDTQLVLSRFWANYETEEEGGGVQVVVASWQKVMSRAVGKPDYAWLAACPLVVIDEAHGALHASYTKILEWTGRGHAQRDKLLLGLTATPFRGRRDSDETHRLLRRFDENLLDEGVFGDQHPQVRLQRDRILARASIEILKGVSVELAEHEIQHFREKYWLPGDAARRLGRDEDRTRTIIESILSKPDDWPIVVFAASVESAQTIATLLTLSGRAAASIDQDTSPEDRRSAIERFKSGRLRVLTNYAVLSQGFDAPATRAVYITRPTSSEVRYMQMVGRGLRGPKNGGSDEVLIVNVLDNLVEFEDSIVFDSLKEIIESEIDTEGATATA</sequence>
<keyword evidence="4" id="KW-0378">Hydrolase</keyword>
<dbReference type="PROSITE" id="PS51194">
    <property type="entry name" value="HELICASE_CTER"/>
    <property type="match status" value="1"/>
</dbReference>
<dbReference type="InterPro" id="IPR006935">
    <property type="entry name" value="Helicase/UvrB_N"/>
</dbReference>